<dbReference type="Proteomes" id="UP000188929">
    <property type="component" value="Unassembled WGS sequence"/>
</dbReference>
<feature type="transmembrane region" description="Helical" evidence="1">
    <location>
        <begin position="50"/>
        <end position="71"/>
    </location>
</feature>
<dbReference type="PROSITE" id="PS50965">
    <property type="entry name" value="NERD"/>
    <property type="match status" value="1"/>
</dbReference>
<keyword evidence="1" id="KW-0472">Membrane</keyword>
<comment type="caution">
    <text evidence="3">The sequence shown here is derived from an EMBL/GenBank/DDBJ whole genome shotgun (WGS) entry which is preliminary data.</text>
</comment>
<keyword evidence="1" id="KW-0812">Transmembrane</keyword>
<name>A0A1V2I622_9ACTN</name>
<evidence type="ECO:0000259" key="2">
    <source>
        <dbReference type="PROSITE" id="PS50965"/>
    </source>
</evidence>
<dbReference type="EMBL" id="MOMC01000049">
    <property type="protein sequence ID" value="ONH26771.1"/>
    <property type="molecule type" value="Genomic_DNA"/>
</dbReference>
<reference evidence="4" key="1">
    <citation type="submission" date="2016-10" db="EMBL/GenBank/DDBJ databases">
        <title>Frankia sp. NRRL B-16386 Genome sequencing.</title>
        <authorList>
            <person name="Ghodhbane-Gtari F."/>
            <person name="Swanson E."/>
            <person name="Gueddou A."/>
            <person name="Hezbri K."/>
            <person name="Ktari K."/>
            <person name="Nouioui I."/>
            <person name="Morris K."/>
            <person name="Simpson S."/>
            <person name="Abebe-Akele F."/>
            <person name="Thomas K."/>
            <person name="Gtari M."/>
            <person name="Tisa L.S."/>
        </authorList>
    </citation>
    <scope>NUCLEOTIDE SEQUENCE [LARGE SCALE GENOMIC DNA]</scope>
    <source>
        <strain evidence="4">NRRL B-16386</strain>
    </source>
</reference>
<sequence length="266" mass="28354">MAEYQRRRALYAAEREDRRVRAAVLTGVAVACAVLAVVLAGFALHLSAVTLVRAGIAVALVVLAAAAVRFYRVPPEIEAWRRDAGAERHTARVLDRLGLAGYTVLHDRSTAESAGNIDHLIIGPSGVWVVETDAHRGPVRENSAGVWVGKAPLRARLGLVAWTGEQVSAALLAELPDGWQLQAQTVLAFAQADVPGGLALVDGVLLLPASGVAEYVLSAGVVLRPLDVAMLVDVVERVLPAYEVTGPPPAWSALSRLRGLRRRERL</sequence>
<accession>A0A1V2I622</accession>
<dbReference type="AlphaFoldDB" id="A0A1V2I622"/>
<dbReference type="OrthoDB" id="4246706at2"/>
<feature type="transmembrane region" description="Helical" evidence="1">
    <location>
        <begin position="20"/>
        <end position="44"/>
    </location>
</feature>
<dbReference type="Pfam" id="PF08378">
    <property type="entry name" value="NERD"/>
    <property type="match status" value="1"/>
</dbReference>
<feature type="domain" description="NERD" evidence="2">
    <location>
        <begin position="82"/>
        <end position="196"/>
    </location>
</feature>
<dbReference type="STRING" id="1834516.BL253_23750"/>
<evidence type="ECO:0000313" key="4">
    <source>
        <dbReference type="Proteomes" id="UP000188929"/>
    </source>
</evidence>
<dbReference type="InterPro" id="IPR011528">
    <property type="entry name" value="NERD"/>
</dbReference>
<gene>
    <name evidence="3" type="ORF">BL253_23750</name>
</gene>
<proteinExistence type="predicted"/>
<dbReference type="RefSeq" id="WP_076819387.1">
    <property type="nucleotide sequence ID" value="NZ_MOMC01000049.1"/>
</dbReference>
<evidence type="ECO:0000313" key="3">
    <source>
        <dbReference type="EMBL" id="ONH26771.1"/>
    </source>
</evidence>
<keyword evidence="4" id="KW-1185">Reference proteome</keyword>
<evidence type="ECO:0000256" key="1">
    <source>
        <dbReference type="SAM" id="Phobius"/>
    </source>
</evidence>
<dbReference type="PROSITE" id="PS51257">
    <property type="entry name" value="PROKAR_LIPOPROTEIN"/>
    <property type="match status" value="1"/>
</dbReference>
<organism evidence="3 4">
    <name type="scientific">Pseudofrankia asymbiotica</name>
    <dbReference type="NCBI Taxonomy" id="1834516"/>
    <lineage>
        <taxon>Bacteria</taxon>
        <taxon>Bacillati</taxon>
        <taxon>Actinomycetota</taxon>
        <taxon>Actinomycetes</taxon>
        <taxon>Frankiales</taxon>
        <taxon>Frankiaceae</taxon>
        <taxon>Pseudofrankia</taxon>
    </lineage>
</organism>
<protein>
    <submittedName>
        <fullName evidence="3">Nuclease</fullName>
    </submittedName>
</protein>
<keyword evidence="1" id="KW-1133">Transmembrane helix</keyword>